<dbReference type="EMBL" id="BAAAGX010000014">
    <property type="protein sequence ID" value="GAA0248474.1"/>
    <property type="molecule type" value="Genomic_DNA"/>
</dbReference>
<organism evidence="6 7">
    <name type="scientific">Cryptosporangium japonicum</name>
    <dbReference type="NCBI Taxonomy" id="80872"/>
    <lineage>
        <taxon>Bacteria</taxon>
        <taxon>Bacillati</taxon>
        <taxon>Actinomycetota</taxon>
        <taxon>Actinomycetes</taxon>
        <taxon>Cryptosporangiales</taxon>
        <taxon>Cryptosporangiaceae</taxon>
        <taxon>Cryptosporangium</taxon>
    </lineage>
</organism>
<proteinExistence type="inferred from homology"/>
<evidence type="ECO:0000313" key="6">
    <source>
        <dbReference type="EMBL" id="GAA0248474.1"/>
    </source>
</evidence>
<keyword evidence="2" id="KW-0119">Carbohydrate metabolism</keyword>
<dbReference type="Proteomes" id="UP001500967">
    <property type="component" value="Unassembled WGS sequence"/>
</dbReference>
<accession>A0ABN0UF31</accession>
<dbReference type="Pfam" id="PF19906">
    <property type="entry name" value="CGDB"/>
    <property type="match status" value="1"/>
</dbReference>
<comment type="caution">
    <text evidence="6">The sequence shown here is derived from an EMBL/GenBank/DDBJ whole genome shotgun (WGS) entry which is preliminary data.</text>
</comment>
<protein>
    <recommendedName>
        <fullName evidence="4">C-deglycosylation enzyme beta subunit</fullName>
    </recommendedName>
</protein>
<comment type="similarity">
    <text evidence="3">Belongs to the C-glycoside deglycosidase beta subunit family.</text>
</comment>
<keyword evidence="1" id="KW-0456">Lyase</keyword>
<evidence type="ECO:0000256" key="1">
    <source>
        <dbReference type="ARBA" id="ARBA00023239"/>
    </source>
</evidence>
<feature type="domain" description="C-glycoside deglycosidase beta subunit" evidence="5">
    <location>
        <begin position="5"/>
        <end position="108"/>
    </location>
</feature>
<evidence type="ECO:0000259" key="5">
    <source>
        <dbReference type="Pfam" id="PF19906"/>
    </source>
</evidence>
<evidence type="ECO:0000256" key="3">
    <source>
        <dbReference type="ARBA" id="ARBA00046336"/>
    </source>
</evidence>
<dbReference type="InterPro" id="IPR045959">
    <property type="entry name" value="CGDB"/>
</dbReference>
<evidence type="ECO:0000313" key="7">
    <source>
        <dbReference type="Proteomes" id="UP001500967"/>
    </source>
</evidence>
<dbReference type="RefSeq" id="WP_344650175.1">
    <property type="nucleotide sequence ID" value="NZ_BAAAGX010000014.1"/>
</dbReference>
<reference evidence="6 7" key="1">
    <citation type="journal article" date="2019" name="Int. J. Syst. Evol. Microbiol.">
        <title>The Global Catalogue of Microorganisms (GCM) 10K type strain sequencing project: providing services to taxonomists for standard genome sequencing and annotation.</title>
        <authorList>
            <consortium name="The Broad Institute Genomics Platform"/>
            <consortium name="The Broad Institute Genome Sequencing Center for Infectious Disease"/>
            <person name="Wu L."/>
            <person name="Ma J."/>
        </authorList>
    </citation>
    <scope>NUCLEOTIDE SEQUENCE [LARGE SCALE GENOMIC DNA]</scope>
    <source>
        <strain evidence="6 7">JCM 10425</strain>
    </source>
</reference>
<evidence type="ECO:0000256" key="4">
    <source>
        <dbReference type="ARBA" id="ARBA00047208"/>
    </source>
</evidence>
<evidence type="ECO:0000256" key="2">
    <source>
        <dbReference type="ARBA" id="ARBA00023277"/>
    </source>
</evidence>
<sequence length="128" mass="14392">MLDVPMIQTRGFRNSDGGFQVRLRLPYYRGVWTNLLEGVSLTVDGEEYAADTIGWTLAGTDYTLAELVGSDTARWPVDVPATLTVPRGEPLSIGFHTVAAELRLHMSYIPEELQPTIWSEERRLVITR</sequence>
<keyword evidence="7" id="KW-1185">Reference proteome</keyword>
<gene>
    <name evidence="6" type="ORF">GCM10009539_37210</name>
</gene>
<name>A0ABN0UF31_9ACTN</name>